<proteinExistence type="predicted"/>
<reference evidence="3" key="1">
    <citation type="submission" date="2023-06" db="EMBL/GenBank/DDBJ databases">
        <authorList>
            <person name="Jiang Y."/>
            <person name="Liu Q."/>
        </authorList>
    </citation>
    <scope>NUCLEOTIDE SEQUENCE</scope>
    <source>
        <strain evidence="3">CGMCC 1.12089</strain>
    </source>
</reference>
<sequence length="35" mass="4151">MVRTLPRQYKYPPDRQEEATEAVLRQAESLSAEWT</sequence>
<keyword evidence="4" id="KW-1185">Reference proteome</keyword>
<dbReference type="EMBL" id="JASZYV010000001">
    <property type="protein sequence ID" value="MDM0043092.1"/>
    <property type="molecule type" value="Genomic_DNA"/>
</dbReference>
<evidence type="ECO:0000256" key="1">
    <source>
        <dbReference type="SAM" id="MobiDB-lite"/>
    </source>
</evidence>
<feature type="region of interest" description="Disordered" evidence="1">
    <location>
        <begin position="1"/>
        <end position="35"/>
    </location>
</feature>
<gene>
    <name evidence="3" type="ORF">QTH91_01225</name>
</gene>
<evidence type="ECO:0000313" key="3">
    <source>
        <dbReference type="EMBL" id="MDM0043092.1"/>
    </source>
</evidence>
<name>A0ABT7N576_9BURK</name>
<organism evidence="3 4">
    <name type="scientific">Variovorax dokdonensis</name>
    <dbReference type="NCBI Taxonomy" id="344883"/>
    <lineage>
        <taxon>Bacteria</taxon>
        <taxon>Pseudomonadati</taxon>
        <taxon>Pseudomonadota</taxon>
        <taxon>Betaproteobacteria</taxon>
        <taxon>Burkholderiales</taxon>
        <taxon>Comamonadaceae</taxon>
        <taxon>Variovorax</taxon>
    </lineage>
</organism>
<feature type="domain" description="Type I restriction enzyme HindI endonuclease subunit-like C-terminal" evidence="2">
    <location>
        <begin position="2"/>
        <end position="32"/>
    </location>
</feature>
<evidence type="ECO:0000259" key="2">
    <source>
        <dbReference type="Pfam" id="PF11867"/>
    </source>
</evidence>
<accession>A0ABT7N576</accession>
<dbReference type="Pfam" id="PF11867">
    <property type="entry name" value="T1RH-like_C"/>
    <property type="match status" value="1"/>
</dbReference>
<protein>
    <submittedName>
        <fullName evidence="3">DUF3387 domain-containing protein</fullName>
    </submittedName>
</protein>
<evidence type="ECO:0000313" key="4">
    <source>
        <dbReference type="Proteomes" id="UP001174908"/>
    </source>
</evidence>
<dbReference type="Proteomes" id="UP001174908">
    <property type="component" value="Unassembled WGS sequence"/>
</dbReference>
<dbReference type="InterPro" id="IPR021810">
    <property type="entry name" value="T1RH-like_C"/>
</dbReference>
<comment type="caution">
    <text evidence="3">The sequence shown here is derived from an EMBL/GenBank/DDBJ whole genome shotgun (WGS) entry which is preliminary data.</text>
</comment>